<evidence type="ECO:0000259" key="6">
    <source>
        <dbReference type="Pfam" id="PF17846"/>
    </source>
</evidence>
<dbReference type="InterPro" id="IPR027073">
    <property type="entry name" value="5_3_exoribonuclease"/>
</dbReference>
<evidence type="ECO:0000313" key="8">
    <source>
        <dbReference type="Proteomes" id="UP000594342"/>
    </source>
</evidence>
<evidence type="ECO:0000313" key="7">
    <source>
        <dbReference type="EMBL" id="VBB18067.1"/>
    </source>
</evidence>
<dbReference type="PANTHER" id="PTHR12341:SF29">
    <property type="entry name" value="EXONUCLEASE XRNC, PUTATIVE-RELATED"/>
    <property type="match status" value="1"/>
</dbReference>
<dbReference type="GO" id="GO:0004534">
    <property type="term" value="F:5'-3' RNA exonuclease activity"/>
    <property type="evidence" value="ECO:0007669"/>
    <property type="project" value="TreeGrafter"/>
</dbReference>
<organism evidence="7 8">
    <name type="scientific">Yasminevirus sp. GU-2018</name>
    <dbReference type="NCBI Taxonomy" id="2420051"/>
    <lineage>
        <taxon>Viruses</taxon>
        <taxon>Varidnaviria</taxon>
        <taxon>Bamfordvirae</taxon>
        <taxon>Nucleocytoviricota</taxon>
        <taxon>Megaviricetes</taxon>
        <taxon>Imitervirales</taxon>
        <taxon>Mimiviridae</taxon>
        <taxon>Klosneuvirinae</taxon>
        <taxon>Yasminevirus</taxon>
        <taxon>Yasminevirus saudimassiliense</taxon>
    </lineage>
</organism>
<dbReference type="EMBL" id="UPSH01000001">
    <property type="protein sequence ID" value="VBB18067.1"/>
    <property type="molecule type" value="Genomic_DNA"/>
</dbReference>
<keyword evidence="8" id="KW-1185">Reference proteome</keyword>
<keyword evidence="3 7" id="KW-0269">Exonuclease</keyword>
<sequence>MGVPAFFRKLNKRHKIVRSNPDKPIRALYIDTNCLLHPQCFTVLDMNRDLTNQRLLFRKMFQRVVAYIDYLIRLTNPTELVYIAIDGVAPLAKINQQRMRRFGFANNYRSEVYKKHGIKTNDSWSNIVITPGTQFMFELHKMLGAYYTNKVKNNTDPKCTYKVIYDSYLSPGEGEHKILQHLKMNTSPDEENATVIYGLDADLIFLSMASQIPNIYLLRESSQFNRSDEDGDDNSIEQELCYADIDFAKKSINVEFSEYYRKFVTNNGEDYSKTGMFDDGSDDDQEQELKMDSIKDIDFTNDYIFICYFLGNDFLPHLPSIDINMDGMEVLFNAYIDVFQTLGRNLISINPKTGKVTIDNEFLIEFIKIVATKEEDFFRRTLPDYLKKARHKRCFESETHKREVWRIENLKDVKVDDVIQLGVGEAHEWKYRYYSHYFKTHEHQKELVDKVCHNYVEGLVWVARYYFESCPSWRWQYKFTHAPFLSDLIDYIRHRDVMKDFNVEVHGPIDMYTQLVSVVPAVYSDILPQSLRHLSSSAESPIIDMFPLKYDVDMINKTQLYKCIPMIPYLDVNRVDRCVKDAKLTKPEKQRCVTTAPADLGTCGKVARALIKSTSSSKASVSTSKPSTQLKVVKSSKSIKKEKDSDDTEDTSTGDMDNTK</sequence>
<feature type="domain" description="Xrn1 N-terminal" evidence="5">
    <location>
        <begin position="1"/>
        <end position="220"/>
    </location>
</feature>
<evidence type="ECO:0000256" key="4">
    <source>
        <dbReference type="SAM" id="MobiDB-lite"/>
    </source>
</evidence>
<dbReference type="Gene3D" id="1.25.40.1050">
    <property type="match status" value="1"/>
</dbReference>
<comment type="caution">
    <text evidence="7">The sequence shown here is derived from an EMBL/GenBank/DDBJ whole genome shotgun (WGS) entry which is preliminary data.</text>
</comment>
<dbReference type="Pfam" id="PF17846">
    <property type="entry name" value="XRN_M"/>
    <property type="match status" value="2"/>
</dbReference>
<dbReference type="GO" id="GO:0003723">
    <property type="term" value="F:RNA binding"/>
    <property type="evidence" value="ECO:0007669"/>
    <property type="project" value="TreeGrafter"/>
</dbReference>
<feature type="compositionally biased region" description="Low complexity" evidence="4">
    <location>
        <begin position="614"/>
        <end position="628"/>
    </location>
</feature>
<evidence type="ECO:0000256" key="1">
    <source>
        <dbReference type="ARBA" id="ARBA00022722"/>
    </source>
</evidence>
<feature type="region of interest" description="Disordered" evidence="4">
    <location>
        <begin position="614"/>
        <end position="660"/>
    </location>
</feature>
<gene>
    <name evidence="7" type="ORF">YASMINEVIRUS_530</name>
</gene>
<accession>A0A5K0U885</accession>
<dbReference type="Proteomes" id="UP000594342">
    <property type="component" value="Unassembled WGS sequence"/>
</dbReference>
<reference evidence="7 8" key="1">
    <citation type="submission" date="2018-10" db="EMBL/GenBank/DDBJ databases">
        <authorList>
            <consortium name="IHU Genomes"/>
        </authorList>
    </citation>
    <scope>NUCLEOTIDE SEQUENCE [LARGE SCALE GENOMIC DNA]</scope>
    <source>
        <strain evidence="7 8">A1</strain>
    </source>
</reference>
<feature type="domain" description="Xrn1 helical" evidence="6">
    <location>
        <begin position="301"/>
        <end position="384"/>
    </location>
</feature>
<feature type="domain" description="Xrn1 helical" evidence="6">
    <location>
        <begin position="408"/>
        <end position="593"/>
    </location>
</feature>
<dbReference type="Gene3D" id="3.40.50.12390">
    <property type="match status" value="1"/>
</dbReference>
<dbReference type="GO" id="GO:0000956">
    <property type="term" value="P:nuclear-transcribed mRNA catabolic process"/>
    <property type="evidence" value="ECO:0007669"/>
    <property type="project" value="TreeGrafter"/>
</dbReference>
<evidence type="ECO:0000256" key="2">
    <source>
        <dbReference type="ARBA" id="ARBA00022801"/>
    </source>
</evidence>
<evidence type="ECO:0000256" key="3">
    <source>
        <dbReference type="ARBA" id="ARBA00022839"/>
    </source>
</evidence>
<protein>
    <submittedName>
        <fullName evidence="7">XRN 5'-3' exonuclease</fullName>
    </submittedName>
</protein>
<keyword evidence="2" id="KW-0378">Hydrolase</keyword>
<evidence type="ECO:0000259" key="5">
    <source>
        <dbReference type="Pfam" id="PF03159"/>
    </source>
</evidence>
<name>A0A5K0U885_9VIRU</name>
<dbReference type="PANTHER" id="PTHR12341">
    <property type="entry name" value="5'-&gt;3' EXORIBONUCLEASE"/>
    <property type="match status" value="1"/>
</dbReference>
<dbReference type="Pfam" id="PF03159">
    <property type="entry name" value="XRN_N"/>
    <property type="match status" value="1"/>
</dbReference>
<keyword evidence="1" id="KW-0540">Nuclease</keyword>
<proteinExistence type="predicted"/>
<dbReference type="InterPro" id="IPR004859">
    <property type="entry name" value="Xrn1_N"/>
</dbReference>
<dbReference type="CDD" id="cd18673">
    <property type="entry name" value="PIN_XRN1-2-like"/>
    <property type="match status" value="1"/>
</dbReference>
<dbReference type="InterPro" id="IPR041412">
    <property type="entry name" value="Xrn1_helical"/>
</dbReference>